<feature type="domain" description="AMP-dependent synthetase/ligase" evidence="2">
    <location>
        <begin position="29"/>
        <end position="191"/>
    </location>
</feature>
<reference evidence="3 4" key="1">
    <citation type="journal article" date="2012" name="J. Bacteriol.">
        <title>Draft genome sequence of the nitrophenol-degrading actinomycete Rhodococcus imtechensis RKJ300.</title>
        <authorList>
            <person name="Vikram S."/>
            <person name="Kumar S."/>
            <person name="Subramanian S."/>
            <person name="Raghava G.P."/>
        </authorList>
    </citation>
    <scope>NUCLEOTIDE SEQUENCE [LARGE SCALE GENOMIC DNA]</scope>
    <source>
        <strain evidence="3 4">RKJ300</strain>
    </source>
</reference>
<keyword evidence="3" id="KW-0436">Ligase</keyword>
<evidence type="ECO:0000313" key="3">
    <source>
        <dbReference type="EMBL" id="EID78213.1"/>
    </source>
</evidence>
<dbReference type="AlphaFoldDB" id="I0WP97"/>
<accession>I0WP97</accession>
<dbReference type="PANTHER" id="PTHR43767">
    <property type="entry name" value="LONG-CHAIN-FATTY-ACID--COA LIGASE"/>
    <property type="match status" value="1"/>
</dbReference>
<dbReference type="Gene3D" id="3.40.50.12780">
    <property type="entry name" value="N-terminal domain of ligase-like"/>
    <property type="match status" value="1"/>
</dbReference>
<dbReference type="RefSeq" id="WP_007298623.1">
    <property type="nucleotide sequence ID" value="NZ_AJJH01000106.1"/>
</dbReference>
<sequence length="223" mass="23730">MTSDELLNGLPRSLSYPQVGMDSMLAGVAASYGNRIALMDGDDHLTFGELHDDALRIATWLRRRGVDHGDRVAIAMPNNIWFAGVYLGTVLAGATACVVNPLTPPATLAEQFEDFDPVALFIHPTSESALEARTSRMELVVRAPGTHTSGRGAAGRPDSAVPLVDLLAVQPQPLPACHPDTVAHLQLTGGTLLPNHACCDDRWNPPPDAGAQPCAQANEKIEE</sequence>
<dbReference type="InterPro" id="IPR042099">
    <property type="entry name" value="ANL_N_sf"/>
</dbReference>
<gene>
    <name evidence="3" type="ORF">W59_19658</name>
</gene>
<evidence type="ECO:0000313" key="4">
    <source>
        <dbReference type="Proteomes" id="UP000006447"/>
    </source>
</evidence>
<dbReference type="EMBL" id="AJJH01000106">
    <property type="protein sequence ID" value="EID78213.1"/>
    <property type="molecule type" value="Genomic_DNA"/>
</dbReference>
<dbReference type="GO" id="GO:0016874">
    <property type="term" value="F:ligase activity"/>
    <property type="evidence" value="ECO:0007669"/>
    <property type="project" value="UniProtKB-KW"/>
</dbReference>
<dbReference type="InterPro" id="IPR050237">
    <property type="entry name" value="ATP-dep_AMP-bd_enzyme"/>
</dbReference>
<comment type="caution">
    <text evidence="3">The sequence shown here is derived from an EMBL/GenBank/DDBJ whole genome shotgun (WGS) entry which is preliminary data.</text>
</comment>
<proteinExistence type="predicted"/>
<name>I0WP97_RHOOP</name>
<dbReference type="Proteomes" id="UP000006447">
    <property type="component" value="Unassembled WGS sequence"/>
</dbReference>
<evidence type="ECO:0000256" key="1">
    <source>
        <dbReference type="SAM" id="MobiDB-lite"/>
    </source>
</evidence>
<dbReference type="InterPro" id="IPR000873">
    <property type="entry name" value="AMP-dep_synth/lig_dom"/>
</dbReference>
<feature type="region of interest" description="Disordered" evidence="1">
    <location>
        <begin position="204"/>
        <end position="223"/>
    </location>
</feature>
<protein>
    <submittedName>
        <fullName evidence="3">Fatty-acid--CoA ligase</fullName>
    </submittedName>
</protein>
<evidence type="ECO:0000259" key="2">
    <source>
        <dbReference type="Pfam" id="PF00501"/>
    </source>
</evidence>
<dbReference type="Pfam" id="PF00501">
    <property type="entry name" value="AMP-binding"/>
    <property type="match status" value="1"/>
</dbReference>
<organism evidence="3 4">
    <name type="scientific">Rhodococcus opacus RKJ300 = JCM 13270</name>
    <dbReference type="NCBI Taxonomy" id="1165867"/>
    <lineage>
        <taxon>Bacteria</taxon>
        <taxon>Bacillati</taxon>
        <taxon>Actinomycetota</taxon>
        <taxon>Actinomycetes</taxon>
        <taxon>Mycobacteriales</taxon>
        <taxon>Nocardiaceae</taxon>
        <taxon>Rhodococcus</taxon>
    </lineage>
</organism>
<dbReference type="PANTHER" id="PTHR43767:SF1">
    <property type="entry name" value="NONRIBOSOMAL PEPTIDE SYNTHASE PES1 (EUROFUNG)-RELATED"/>
    <property type="match status" value="1"/>
</dbReference>
<dbReference type="PATRIC" id="fig|1165867.3.peg.4011"/>
<dbReference type="SUPFAM" id="SSF56801">
    <property type="entry name" value="Acetyl-CoA synthetase-like"/>
    <property type="match status" value="1"/>
</dbReference>